<dbReference type="RefSeq" id="WP_350377654.1">
    <property type="nucleotide sequence ID" value="NZ_JBELQD010000005.1"/>
</dbReference>
<sequence length="306" mass="32529">MSTLTQESVAQEGSAEAPPERPNVLARIEAYKRREIAEAKLRVPLAKLERRAAQAEPVRGFAAAIRTHLAAGRPALIAEVKKASPSKGLIREDFAPATLAAAYEAGGATCLSVLTDEPSFQGRPEYLTEARAACGLPVLRKDFLFEPYQVYEARAWGADCILAIMACLDDDEAEALVATAHELGMDVLVEVHDEAELTRALPLGTALIGINNRNLKTFEVSFDTAIRLAPGIPKDRIAVAESGIGGHGDVERLGEHGLGVVLVGESLMRQADVTAATRTLLFGAGDGAEPDAKAGKAKKQDDKKKG</sequence>
<feature type="compositionally biased region" description="Basic and acidic residues" evidence="9">
    <location>
        <begin position="290"/>
        <end position="306"/>
    </location>
</feature>
<name>A0ABV1QZT4_9HYPH</name>
<proteinExistence type="inferred from homology"/>
<dbReference type="PROSITE" id="PS00614">
    <property type="entry name" value="IGPS"/>
    <property type="match status" value="1"/>
</dbReference>
<dbReference type="NCBIfam" id="NF001370">
    <property type="entry name" value="PRK00278.1-2"/>
    <property type="match status" value="1"/>
</dbReference>
<reference evidence="11" key="1">
    <citation type="submission" date="2024-06" db="EMBL/GenBank/DDBJ databases">
        <authorList>
            <person name="Campbell A.G."/>
        </authorList>
    </citation>
    <scope>NUCLEOTIDE SEQUENCE</scope>
    <source>
        <strain evidence="11">EM17</strain>
    </source>
</reference>
<dbReference type="SUPFAM" id="SSF51366">
    <property type="entry name" value="Ribulose-phoshate binding barrel"/>
    <property type="match status" value="1"/>
</dbReference>
<keyword evidence="6 8" id="KW-0057">Aromatic amino acid biosynthesis</keyword>
<dbReference type="InterPro" id="IPR011060">
    <property type="entry name" value="RibuloseP-bd_barrel"/>
</dbReference>
<keyword evidence="4 8" id="KW-0210">Decarboxylase</keyword>
<dbReference type="NCBIfam" id="NF001373">
    <property type="entry name" value="PRK00278.1-6"/>
    <property type="match status" value="1"/>
</dbReference>
<feature type="compositionally biased region" description="Polar residues" evidence="9">
    <location>
        <begin position="1"/>
        <end position="11"/>
    </location>
</feature>
<evidence type="ECO:0000256" key="5">
    <source>
        <dbReference type="ARBA" id="ARBA00022822"/>
    </source>
</evidence>
<dbReference type="HAMAP" id="MF_00134_B">
    <property type="entry name" value="IGPS_B"/>
    <property type="match status" value="1"/>
</dbReference>
<evidence type="ECO:0000256" key="4">
    <source>
        <dbReference type="ARBA" id="ARBA00022793"/>
    </source>
</evidence>
<dbReference type="CDD" id="cd00331">
    <property type="entry name" value="IGPS"/>
    <property type="match status" value="1"/>
</dbReference>
<dbReference type="PANTHER" id="PTHR22854:SF2">
    <property type="entry name" value="INDOLE-3-GLYCEROL-PHOSPHATE SYNTHASE"/>
    <property type="match status" value="1"/>
</dbReference>
<comment type="pathway">
    <text evidence="2 8">Amino-acid biosynthesis; L-tryptophan biosynthesis; L-tryptophan from chorismate: step 4/5.</text>
</comment>
<keyword evidence="7 8" id="KW-0456">Lyase</keyword>
<dbReference type="EMBL" id="JBELQD010000005">
    <property type="protein sequence ID" value="MER2288089.1"/>
    <property type="molecule type" value="Genomic_DNA"/>
</dbReference>
<dbReference type="Proteomes" id="UP001432995">
    <property type="component" value="Unassembled WGS sequence"/>
</dbReference>
<evidence type="ECO:0000256" key="6">
    <source>
        <dbReference type="ARBA" id="ARBA00023141"/>
    </source>
</evidence>
<comment type="similarity">
    <text evidence="8">Belongs to the TrpC family.</text>
</comment>
<evidence type="ECO:0000313" key="11">
    <source>
        <dbReference type="EMBL" id="MER2288089.1"/>
    </source>
</evidence>
<dbReference type="Pfam" id="PF00218">
    <property type="entry name" value="IGPS"/>
    <property type="match status" value="1"/>
</dbReference>
<keyword evidence="12" id="KW-1185">Reference proteome</keyword>
<comment type="caution">
    <text evidence="11">The sequence shown here is derived from an EMBL/GenBank/DDBJ whole genome shotgun (WGS) entry which is preliminary data.</text>
</comment>
<dbReference type="InterPro" id="IPR045186">
    <property type="entry name" value="Indole-3-glycerol_P_synth"/>
</dbReference>
<evidence type="ECO:0000256" key="9">
    <source>
        <dbReference type="SAM" id="MobiDB-lite"/>
    </source>
</evidence>
<feature type="region of interest" description="Disordered" evidence="9">
    <location>
        <begin position="284"/>
        <end position="306"/>
    </location>
</feature>
<accession>A0ABV1QZT4</accession>
<dbReference type="InterPro" id="IPR001468">
    <property type="entry name" value="Indole-3-GlycerolPSynthase_CS"/>
</dbReference>
<evidence type="ECO:0000256" key="7">
    <source>
        <dbReference type="ARBA" id="ARBA00023239"/>
    </source>
</evidence>
<organism evidence="11 12">
    <name type="scientific">Methylobacterium brachiatum</name>
    <dbReference type="NCBI Taxonomy" id="269660"/>
    <lineage>
        <taxon>Bacteria</taxon>
        <taxon>Pseudomonadati</taxon>
        <taxon>Pseudomonadota</taxon>
        <taxon>Alphaproteobacteria</taxon>
        <taxon>Hyphomicrobiales</taxon>
        <taxon>Methylobacteriaceae</taxon>
        <taxon>Methylobacterium</taxon>
    </lineage>
</organism>
<evidence type="ECO:0000313" key="12">
    <source>
        <dbReference type="Proteomes" id="UP001432995"/>
    </source>
</evidence>
<evidence type="ECO:0000256" key="1">
    <source>
        <dbReference type="ARBA" id="ARBA00001633"/>
    </source>
</evidence>
<dbReference type="InterPro" id="IPR013785">
    <property type="entry name" value="Aldolase_TIM"/>
</dbReference>
<comment type="catalytic activity">
    <reaction evidence="1 8">
        <text>1-(2-carboxyphenylamino)-1-deoxy-D-ribulose 5-phosphate + H(+) = (1S,2R)-1-C-(indol-3-yl)glycerol 3-phosphate + CO2 + H2O</text>
        <dbReference type="Rhea" id="RHEA:23476"/>
        <dbReference type="ChEBI" id="CHEBI:15377"/>
        <dbReference type="ChEBI" id="CHEBI:15378"/>
        <dbReference type="ChEBI" id="CHEBI:16526"/>
        <dbReference type="ChEBI" id="CHEBI:58613"/>
        <dbReference type="ChEBI" id="CHEBI:58866"/>
        <dbReference type="EC" id="4.1.1.48"/>
    </reaction>
</comment>
<dbReference type="GO" id="GO:0004425">
    <property type="term" value="F:indole-3-glycerol-phosphate synthase activity"/>
    <property type="evidence" value="ECO:0007669"/>
    <property type="project" value="UniProtKB-EC"/>
</dbReference>
<dbReference type="InterPro" id="IPR013798">
    <property type="entry name" value="Indole-3-glycerol_P_synth_dom"/>
</dbReference>
<keyword evidence="5 8" id="KW-0822">Tryptophan biosynthesis</keyword>
<dbReference type="EC" id="4.1.1.48" evidence="8"/>
<protein>
    <recommendedName>
        <fullName evidence="8">Indole-3-glycerol phosphate synthase</fullName>
        <shortName evidence="8">IGPS</shortName>
        <ecNumber evidence="8">4.1.1.48</ecNumber>
    </recommendedName>
</protein>
<dbReference type="Gene3D" id="3.20.20.70">
    <property type="entry name" value="Aldolase class I"/>
    <property type="match status" value="1"/>
</dbReference>
<dbReference type="PANTHER" id="PTHR22854">
    <property type="entry name" value="TRYPTOPHAN BIOSYNTHESIS PROTEIN"/>
    <property type="match status" value="1"/>
</dbReference>
<feature type="domain" description="Indole-3-glycerol phosphate synthase" evidence="10">
    <location>
        <begin position="25"/>
        <end position="280"/>
    </location>
</feature>
<keyword evidence="3 8" id="KW-0028">Amino-acid biosynthesis</keyword>
<gene>
    <name evidence="8 11" type="primary">trpC</name>
    <name evidence="11" type="ORF">ABS770_07465</name>
</gene>
<evidence type="ECO:0000256" key="2">
    <source>
        <dbReference type="ARBA" id="ARBA00004696"/>
    </source>
</evidence>
<evidence type="ECO:0000256" key="8">
    <source>
        <dbReference type="HAMAP-Rule" id="MF_00134"/>
    </source>
</evidence>
<evidence type="ECO:0000259" key="10">
    <source>
        <dbReference type="Pfam" id="PF00218"/>
    </source>
</evidence>
<dbReference type="NCBIfam" id="NF001377">
    <property type="entry name" value="PRK00278.2-4"/>
    <property type="match status" value="1"/>
</dbReference>
<feature type="region of interest" description="Disordered" evidence="9">
    <location>
        <begin position="1"/>
        <end position="21"/>
    </location>
</feature>
<evidence type="ECO:0000256" key="3">
    <source>
        <dbReference type="ARBA" id="ARBA00022605"/>
    </source>
</evidence>